<name>A0A1R3HF38_COCAP</name>
<comment type="caution">
    <text evidence="2">The sequence shown here is derived from an EMBL/GenBank/DDBJ whole genome shotgun (WGS) entry which is preliminary data.</text>
</comment>
<gene>
    <name evidence="2" type="ORF">CCACVL1_19770</name>
</gene>
<proteinExistence type="predicted"/>
<dbReference type="AlphaFoldDB" id="A0A1R3HF38"/>
<sequence length="40" mass="4349">MGAFVPLYRRRGPPPAPESNKVFSLPSRAESMVGLNKGFS</sequence>
<protein>
    <submittedName>
        <fullName evidence="2">Uncharacterized protein</fullName>
    </submittedName>
</protein>
<dbReference type="Proteomes" id="UP000188268">
    <property type="component" value="Unassembled WGS sequence"/>
</dbReference>
<accession>A0A1R3HF38</accession>
<evidence type="ECO:0000256" key="1">
    <source>
        <dbReference type="SAM" id="MobiDB-lite"/>
    </source>
</evidence>
<keyword evidence="3" id="KW-1185">Reference proteome</keyword>
<dbReference type="Gramene" id="OMO68905">
    <property type="protein sequence ID" value="OMO68905"/>
    <property type="gene ID" value="CCACVL1_19770"/>
</dbReference>
<dbReference type="EMBL" id="AWWV01012137">
    <property type="protein sequence ID" value="OMO68905.1"/>
    <property type="molecule type" value="Genomic_DNA"/>
</dbReference>
<evidence type="ECO:0000313" key="2">
    <source>
        <dbReference type="EMBL" id="OMO68905.1"/>
    </source>
</evidence>
<evidence type="ECO:0000313" key="3">
    <source>
        <dbReference type="Proteomes" id="UP000188268"/>
    </source>
</evidence>
<feature type="region of interest" description="Disordered" evidence="1">
    <location>
        <begin position="1"/>
        <end position="22"/>
    </location>
</feature>
<reference evidence="2 3" key="1">
    <citation type="submission" date="2013-09" db="EMBL/GenBank/DDBJ databases">
        <title>Corchorus capsularis genome sequencing.</title>
        <authorList>
            <person name="Alam M."/>
            <person name="Haque M.S."/>
            <person name="Islam M.S."/>
            <person name="Emdad E.M."/>
            <person name="Islam M.M."/>
            <person name="Ahmed B."/>
            <person name="Halim A."/>
            <person name="Hossen Q.M.M."/>
            <person name="Hossain M.Z."/>
            <person name="Ahmed R."/>
            <person name="Khan M.M."/>
            <person name="Islam R."/>
            <person name="Rashid M.M."/>
            <person name="Khan S.A."/>
            <person name="Rahman M.S."/>
            <person name="Alam M."/>
        </authorList>
    </citation>
    <scope>NUCLEOTIDE SEQUENCE [LARGE SCALE GENOMIC DNA]</scope>
    <source>
        <strain evidence="3">cv. CVL-1</strain>
        <tissue evidence="2">Whole seedling</tissue>
    </source>
</reference>
<organism evidence="2 3">
    <name type="scientific">Corchorus capsularis</name>
    <name type="common">Jute</name>
    <dbReference type="NCBI Taxonomy" id="210143"/>
    <lineage>
        <taxon>Eukaryota</taxon>
        <taxon>Viridiplantae</taxon>
        <taxon>Streptophyta</taxon>
        <taxon>Embryophyta</taxon>
        <taxon>Tracheophyta</taxon>
        <taxon>Spermatophyta</taxon>
        <taxon>Magnoliopsida</taxon>
        <taxon>eudicotyledons</taxon>
        <taxon>Gunneridae</taxon>
        <taxon>Pentapetalae</taxon>
        <taxon>rosids</taxon>
        <taxon>malvids</taxon>
        <taxon>Malvales</taxon>
        <taxon>Malvaceae</taxon>
        <taxon>Grewioideae</taxon>
        <taxon>Apeibeae</taxon>
        <taxon>Corchorus</taxon>
    </lineage>
</organism>